<organism evidence="5 6">
    <name type="scientific">Coemansia biformis</name>
    <dbReference type="NCBI Taxonomy" id="1286918"/>
    <lineage>
        <taxon>Eukaryota</taxon>
        <taxon>Fungi</taxon>
        <taxon>Fungi incertae sedis</taxon>
        <taxon>Zoopagomycota</taxon>
        <taxon>Kickxellomycotina</taxon>
        <taxon>Kickxellomycetes</taxon>
        <taxon>Kickxellales</taxon>
        <taxon>Kickxellaceae</taxon>
        <taxon>Coemansia</taxon>
    </lineage>
</organism>
<dbReference type="Pfam" id="PF00501">
    <property type="entry name" value="AMP-binding"/>
    <property type="match status" value="1"/>
</dbReference>
<keyword evidence="2" id="KW-0436">Ligase</keyword>
<feature type="compositionally biased region" description="Low complexity" evidence="3">
    <location>
        <begin position="206"/>
        <end position="224"/>
    </location>
</feature>
<dbReference type="PANTHER" id="PTHR24096">
    <property type="entry name" value="LONG-CHAIN-FATTY-ACID--COA LIGASE"/>
    <property type="match status" value="1"/>
</dbReference>
<dbReference type="GO" id="GO:0016405">
    <property type="term" value="F:CoA-ligase activity"/>
    <property type="evidence" value="ECO:0007669"/>
    <property type="project" value="TreeGrafter"/>
</dbReference>
<evidence type="ECO:0000313" key="5">
    <source>
        <dbReference type="EMBL" id="KAJ1729773.1"/>
    </source>
</evidence>
<keyword evidence="6" id="KW-1185">Reference proteome</keyword>
<proteinExistence type="inferred from homology"/>
<feature type="region of interest" description="Disordered" evidence="3">
    <location>
        <begin position="206"/>
        <end position="237"/>
    </location>
</feature>
<dbReference type="InterPro" id="IPR000873">
    <property type="entry name" value="AMP-dep_synth/lig_dom"/>
</dbReference>
<dbReference type="Proteomes" id="UP001143981">
    <property type="component" value="Unassembled WGS sequence"/>
</dbReference>
<protein>
    <recommendedName>
        <fullName evidence="4">AMP-dependent synthetase/ligase domain-containing protein</fullName>
    </recommendedName>
</protein>
<dbReference type="EMBL" id="JANBOI010000554">
    <property type="protein sequence ID" value="KAJ1729773.1"/>
    <property type="molecule type" value="Genomic_DNA"/>
</dbReference>
<dbReference type="AlphaFoldDB" id="A0A9W7YE08"/>
<comment type="caution">
    <text evidence="5">The sequence shown here is derived from an EMBL/GenBank/DDBJ whole genome shotgun (WGS) entry which is preliminary data.</text>
</comment>
<evidence type="ECO:0000256" key="1">
    <source>
        <dbReference type="ARBA" id="ARBA00006432"/>
    </source>
</evidence>
<evidence type="ECO:0000313" key="6">
    <source>
        <dbReference type="Proteomes" id="UP001143981"/>
    </source>
</evidence>
<feature type="domain" description="AMP-dependent synthetase/ligase" evidence="4">
    <location>
        <begin position="6"/>
        <end position="160"/>
    </location>
</feature>
<accession>A0A9W7YE08</accession>
<dbReference type="PANTHER" id="PTHR24096:SF149">
    <property type="entry name" value="AMP-BINDING DOMAIN-CONTAINING PROTEIN-RELATED"/>
    <property type="match status" value="1"/>
</dbReference>
<dbReference type="OrthoDB" id="1935670at2759"/>
<sequence length="380" mass="41871">MPLLIDAQTGHALSFDDVRQDAAALAESLSTRFGVGSGDSIAVLAHANVDIPIVAIAAWTVCASVVVLPPEVPTDELRETLAQQHLPQVFFVSREFLPATRQVVDGIVLHAPGSEPPHFVVFDAEDGDSALRDDNRLGARAALDIRSLYYMHPGDLPPGRPPLSRSESEDATAVIYFHYHQASNGTTVTPSHMSHRNIIDQYNSSLRRSPSLPSRQSPPAQRSATPPDRPATPHTQPWRSTARFLDADAGTGDHTQVLAFAALRMHWAYRLHRTVLNIFCLGAHYVVAPSFSPLQFIAAVDRYSIACAELTFAEIEWLLDYLQQTRSESAGLLAPLRLVYTESDRAEAELAPRFAWLLPRVSIVHTRFGSYVEPLSRSYP</sequence>
<dbReference type="SUPFAM" id="SSF56801">
    <property type="entry name" value="Acetyl-CoA synthetase-like"/>
    <property type="match status" value="1"/>
</dbReference>
<gene>
    <name evidence="5" type="ORF">LPJ61_003362</name>
</gene>
<comment type="similarity">
    <text evidence="1">Belongs to the ATP-dependent AMP-binding enzyme family.</text>
</comment>
<dbReference type="InterPro" id="IPR042099">
    <property type="entry name" value="ANL_N_sf"/>
</dbReference>
<evidence type="ECO:0000256" key="3">
    <source>
        <dbReference type="SAM" id="MobiDB-lite"/>
    </source>
</evidence>
<evidence type="ECO:0000256" key="2">
    <source>
        <dbReference type="ARBA" id="ARBA00022598"/>
    </source>
</evidence>
<dbReference type="Gene3D" id="3.40.50.12780">
    <property type="entry name" value="N-terminal domain of ligase-like"/>
    <property type="match status" value="1"/>
</dbReference>
<evidence type="ECO:0000259" key="4">
    <source>
        <dbReference type="Pfam" id="PF00501"/>
    </source>
</evidence>
<reference evidence="5" key="1">
    <citation type="submission" date="2022-07" db="EMBL/GenBank/DDBJ databases">
        <title>Phylogenomic reconstructions and comparative analyses of Kickxellomycotina fungi.</title>
        <authorList>
            <person name="Reynolds N.K."/>
            <person name="Stajich J.E."/>
            <person name="Barry K."/>
            <person name="Grigoriev I.V."/>
            <person name="Crous P."/>
            <person name="Smith M.E."/>
        </authorList>
    </citation>
    <scope>NUCLEOTIDE SEQUENCE</scope>
    <source>
        <strain evidence="5">BCRC 34381</strain>
    </source>
</reference>
<name>A0A9W7YE08_9FUNG</name>